<accession>A0A1H3Z6Q9</accession>
<dbReference type="Gene3D" id="2.70.98.60">
    <property type="entry name" value="alpha-galactosidase from lactobacil brevis"/>
    <property type="match status" value="1"/>
</dbReference>
<dbReference type="InterPro" id="IPR002252">
    <property type="entry name" value="Glyco_hydro_36"/>
</dbReference>
<dbReference type="STRING" id="1033731.SAMN05444145_102110"/>
<keyword evidence="7" id="KW-0732">Signal</keyword>
<dbReference type="Pfam" id="PF16875">
    <property type="entry name" value="Glyco_hydro_36N"/>
    <property type="match status" value="1"/>
</dbReference>
<name>A0A1H3Z6Q9_9BACT</name>
<proteinExistence type="inferred from homology"/>
<evidence type="ECO:0000256" key="4">
    <source>
        <dbReference type="ARBA" id="ARBA00023295"/>
    </source>
</evidence>
<keyword evidence="10" id="KW-1185">Reference proteome</keyword>
<dbReference type="InterPro" id="IPR013785">
    <property type="entry name" value="Aldolase_TIM"/>
</dbReference>
<keyword evidence="4 5" id="KW-0326">Glycosidase</keyword>
<dbReference type="PANTHER" id="PTHR43053:SF3">
    <property type="entry name" value="ALPHA-GALACTOSIDASE C-RELATED"/>
    <property type="match status" value="1"/>
</dbReference>
<dbReference type="AlphaFoldDB" id="A0A1H3Z6Q9"/>
<protein>
    <recommendedName>
        <fullName evidence="2 5">Alpha-galactosidase</fullName>
        <ecNumber evidence="2 5">3.2.1.22</ecNumber>
    </recommendedName>
</protein>
<feature type="signal peptide" evidence="7">
    <location>
        <begin position="1"/>
        <end position="21"/>
    </location>
</feature>
<dbReference type="PIRSF" id="PIRSF005536">
    <property type="entry name" value="Agal"/>
    <property type="match status" value="1"/>
</dbReference>
<evidence type="ECO:0000256" key="7">
    <source>
        <dbReference type="SAM" id="SignalP"/>
    </source>
</evidence>
<dbReference type="InterPro" id="IPR031704">
    <property type="entry name" value="Glyco_hydro_36_N"/>
</dbReference>
<evidence type="ECO:0000256" key="2">
    <source>
        <dbReference type="ARBA" id="ARBA00012755"/>
    </source>
</evidence>
<dbReference type="RefSeq" id="WP_010264097.1">
    <property type="nucleotide sequence ID" value="NZ_CAEG01000012.1"/>
</dbReference>
<evidence type="ECO:0000313" key="9">
    <source>
        <dbReference type="EMBL" id="SEA19459.1"/>
    </source>
</evidence>
<feature type="chain" id="PRO_5010179760" description="Alpha-galactosidase" evidence="7">
    <location>
        <begin position="22"/>
        <end position="692"/>
    </location>
</feature>
<comment type="catalytic activity">
    <reaction evidence="1 5">
        <text>Hydrolysis of terminal, non-reducing alpha-D-galactose residues in alpha-D-galactosides, including galactose oligosaccharides, galactomannans and galactolipids.</text>
        <dbReference type="EC" id="3.2.1.22"/>
    </reaction>
</comment>
<feature type="active site" description="Nucleophile" evidence="6">
    <location>
        <position position="449"/>
    </location>
</feature>
<comment type="similarity">
    <text evidence="5">Belongs to the glycosyl hydrolase.</text>
</comment>
<dbReference type="EC" id="3.2.1.22" evidence="2 5"/>
<dbReference type="OrthoDB" id="9758822at2"/>
<evidence type="ECO:0000259" key="8">
    <source>
        <dbReference type="Pfam" id="PF16875"/>
    </source>
</evidence>
<evidence type="ECO:0000256" key="5">
    <source>
        <dbReference type="PIRNR" id="PIRNR005536"/>
    </source>
</evidence>
<keyword evidence="3 5" id="KW-0378">Hydrolase</keyword>
<dbReference type="SUPFAM" id="SSF51445">
    <property type="entry name" value="(Trans)glycosidases"/>
    <property type="match status" value="1"/>
</dbReference>
<dbReference type="PRINTS" id="PR00743">
    <property type="entry name" value="GLHYDRLASE36"/>
</dbReference>
<dbReference type="EMBL" id="FNRI01000002">
    <property type="protein sequence ID" value="SEA19459.1"/>
    <property type="molecule type" value="Genomic_DNA"/>
</dbReference>
<sequence>MKYLFRLLLATLLLTAVQASAQSRLRIPAKGAECEKWVAGAFAKGKVPPFSFVCGGVPSGKTIADWKYTAETLPAAERNVTERVYTYTDPATGLAVECRVKTFADFNAMEWVLRFRNTSEGNTPKIEQVKVVDITPESTAKGAFLLHYADGSHVSKADFHARTRELAVGDVHSMHPQGGRSSSHAFPFFNVQLPTGGMVVAIGWTGNWKADIARPAANAVSVATGMKNLAAYLLPGEEIRTPSTAMLLWQGDDRMDGQNLLRRFLLAHHHPTADGKPAVFPICSSFNYGDPAPCNEYTCMTADYATALVKRYKQFGLLPQVFWLDAGWYSKAADWKNGYNWANTVGNWSVDSVRFPQGLGPVADEVHRAGCKFMVWFEPERVMKDSDWAVQHPEFMLDASGKAAQPGWVKRGSVDSFLFNLGDPVARTWFCEQIAKLIRDNRIDYYRQDFNIDPEGFWYANDQPDRVGICEIRYIEGLYAFWDYLRAEFPGLVIDNCASGGRRIDLESTSRSAPLWRTDYNYGEPIGYQCHTYGLNMWLPVHGTGTHKSDAFTFRSSLSATIIYNWKISNADSSIPEMQRRMAEFAAVRPYFYEDYYPLTGYGDMTGDDIWLAYQLLRPSDQTGYVVAFRRDLSTEEQKVVHFRGLEPEATYVLENADNDDRVEATGRQLMDGFTMSIGQPRSSLLIKYGKK</sequence>
<dbReference type="PANTHER" id="PTHR43053">
    <property type="entry name" value="GLYCOSIDASE FAMILY 31"/>
    <property type="match status" value="1"/>
</dbReference>
<dbReference type="Pfam" id="PF02065">
    <property type="entry name" value="Melibiase"/>
    <property type="match status" value="1"/>
</dbReference>
<reference evidence="9 10" key="1">
    <citation type="submission" date="2016-10" db="EMBL/GenBank/DDBJ databases">
        <authorList>
            <person name="de Groot N.N."/>
        </authorList>
    </citation>
    <scope>NUCLEOTIDE SEQUENCE [LARGE SCALE GENOMIC DNA]</scope>
    <source>
        <strain evidence="9 10">DSM 25383</strain>
    </source>
</reference>
<evidence type="ECO:0000256" key="6">
    <source>
        <dbReference type="PIRSR" id="PIRSR005536-1"/>
    </source>
</evidence>
<gene>
    <name evidence="9" type="ORF">SAMN05444145_102110</name>
</gene>
<feature type="domain" description="Glycosyl hydrolase family 36 N-terminal" evidence="8">
    <location>
        <begin position="63"/>
        <end position="229"/>
    </location>
</feature>
<evidence type="ECO:0000256" key="1">
    <source>
        <dbReference type="ARBA" id="ARBA00001255"/>
    </source>
</evidence>
<dbReference type="InterPro" id="IPR017853">
    <property type="entry name" value="GH"/>
</dbReference>
<feature type="active site" description="Proton donor" evidence="6">
    <location>
        <position position="519"/>
    </location>
</feature>
<dbReference type="Proteomes" id="UP000183253">
    <property type="component" value="Unassembled WGS sequence"/>
</dbReference>
<evidence type="ECO:0000256" key="3">
    <source>
        <dbReference type="ARBA" id="ARBA00022801"/>
    </source>
</evidence>
<dbReference type="InterPro" id="IPR038417">
    <property type="entry name" value="Alpga-gal_N_sf"/>
</dbReference>
<dbReference type="GO" id="GO:0016052">
    <property type="term" value="P:carbohydrate catabolic process"/>
    <property type="evidence" value="ECO:0007669"/>
    <property type="project" value="InterPro"/>
</dbReference>
<evidence type="ECO:0000313" key="10">
    <source>
        <dbReference type="Proteomes" id="UP000183253"/>
    </source>
</evidence>
<dbReference type="CDD" id="cd14791">
    <property type="entry name" value="GH36"/>
    <property type="match status" value="1"/>
</dbReference>
<dbReference type="Gene3D" id="3.20.20.70">
    <property type="entry name" value="Aldolase class I"/>
    <property type="match status" value="1"/>
</dbReference>
<organism evidence="9 10">
    <name type="scientific">Alistipes timonensis JC136</name>
    <dbReference type="NCBI Taxonomy" id="1033731"/>
    <lineage>
        <taxon>Bacteria</taxon>
        <taxon>Pseudomonadati</taxon>
        <taxon>Bacteroidota</taxon>
        <taxon>Bacteroidia</taxon>
        <taxon>Bacteroidales</taxon>
        <taxon>Rikenellaceae</taxon>
        <taxon>Alistipes</taxon>
    </lineage>
</organism>
<dbReference type="GO" id="GO:0004557">
    <property type="term" value="F:alpha-galactosidase activity"/>
    <property type="evidence" value="ECO:0007669"/>
    <property type="project" value="UniProtKB-UniRule"/>
</dbReference>
<dbReference type="InterPro" id="IPR050985">
    <property type="entry name" value="Alpha-glycosidase_related"/>
</dbReference>